<sequence>MSHHIDANRATLPPPDQQSPPVLQVEGLRTEFYTREGVAVAVDDISFVVN</sequence>
<comment type="caution">
    <text evidence="2">The sequence shown here is derived from an EMBL/GenBank/DDBJ whole genome shotgun (WGS) entry which is preliminary data.</text>
</comment>
<dbReference type="EMBL" id="WJJP01000296">
    <property type="protein sequence ID" value="MBD3324781.1"/>
    <property type="molecule type" value="Genomic_DNA"/>
</dbReference>
<evidence type="ECO:0000313" key="3">
    <source>
        <dbReference type="Proteomes" id="UP000649604"/>
    </source>
</evidence>
<dbReference type="AlphaFoldDB" id="A0A9D5Q6C5"/>
<feature type="non-terminal residue" evidence="2">
    <location>
        <position position="50"/>
    </location>
</feature>
<protein>
    <submittedName>
        <fullName evidence="2">Uncharacterized protein</fullName>
    </submittedName>
</protein>
<name>A0A9D5Q6C5_9BACT</name>
<accession>A0A9D5Q6C5</accession>
<feature type="region of interest" description="Disordered" evidence="1">
    <location>
        <begin position="1"/>
        <end position="22"/>
    </location>
</feature>
<proteinExistence type="predicted"/>
<gene>
    <name evidence="2" type="ORF">GF339_09370</name>
</gene>
<reference evidence="2" key="1">
    <citation type="submission" date="2019-11" db="EMBL/GenBank/DDBJ databases">
        <title>Microbial mats filling the niche in hypersaline microbial mats.</title>
        <authorList>
            <person name="Wong H.L."/>
            <person name="Macleod F.I."/>
            <person name="White R.A. III"/>
            <person name="Burns B.P."/>
        </authorList>
    </citation>
    <scope>NUCLEOTIDE SEQUENCE</scope>
    <source>
        <strain evidence="2">Rbin_158</strain>
    </source>
</reference>
<dbReference type="Proteomes" id="UP000649604">
    <property type="component" value="Unassembled WGS sequence"/>
</dbReference>
<evidence type="ECO:0000256" key="1">
    <source>
        <dbReference type="SAM" id="MobiDB-lite"/>
    </source>
</evidence>
<evidence type="ECO:0000313" key="2">
    <source>
        <dbReference type="EMBL" id="MBD3324781.1"/>
    </source>
</evidence>
<organism evidence="2 3">
    <name type="scientific">candidate division KSB3 bacterium</name>
    <dbReference type="NCBI Taxonomy" id="2044937"/>
    <lineage>
        <taxon>Bacteria</taxon>
        <taxon>candidate division KSB3</taxon>
    </lineage>
</organism>